<dbReference type="InterPro" id="IPR004046">
    <property type="entry name" value="GST_C"/>
</dbReference>
<dbReference type="Pfam" id="PF02798">
    <property type="entry name" value="GST_N"/>
    <property type="match status" value="1"/>
</dbReference>
<dbReference type="InterPro" id="IPR036249">
    <property type="entry name" value="Thioredoxin-like_sf"/>
</dbReference>
<proteinExistence type="predicted"/>
<dbReference type="Pfam" id="PF14497">
    <property type="entry name" value="GST_C_3"/>
    <property type="match status" value="1"/>
</dbReference>
<name>A0A6I4T2E9_9SPHN</name>
<dbReference type="InterPro" id="IPR010987">
    <property type="entry name" value="Glutathione-S-Trfase_C-like"/>
</dbReference>
<dbReference type="EMBL" id="WTYT01000002">
    <property type="protein sequence ID" value="MXO65394.1"/>
    <property type="molecule type" value="Genomic_DNA"/>
</dbReference>
<dbReference type="PROSITE" id="PS50404">
    <property type="entry name" value="GST_NTER"/>
    <property type="match status" value="1"/>
</dbReference>
<dbReference type="Proteomes" id="UP000438476">
    <property type="component" value="Unassembled WGS sequence"/>
</dbReference>
<protein>
    <submittedName>
        <fullName evidence="3">Glutathione S-transferase family protein</fullName>
    </submittedName>
</protein>
<keyword evidence="4" id="KW-1185">Reference proteome</keyword>
<feature type="domain" description="GST C-terminal" evidence="2">
    <location>
        <begin position="103"/>
        <end position="261"/>
    </location>
</feature>
<dbReference type="InterPro" id="IPR036282">
    <property type="entry name" value="Glutathione-S-Trfase_C_sf"/>
</dbReference>
<keyword evidence="3" id="KW-0808">Transferase</keyword>
<evidence type="ECO:0000313" key="4">
    <source>
        <dbReference type="Proteomes" id="UP000438476"/>
    </source>
</evidence>
<dbReference type="PANTHER" id="PTHR44051">
    <property type="entry name" value="GLUTATHIONE S-TRANSFERASE-RELATED"/>
    <property type="match status" value="1"/>
</dbReference>
<gene>
    <name evidence="3" type="ORF">GRI91_06480</name>
</gene>
<dbReference type="SUPFAM" id="SSF52833">
    <property type="entry name" value="Thioredoxin-like"/>
    <property type="match status" value="1"/>
</dbReference>
<reference evidence="3 4" key="1">
    <citation type="submission" date="2019-12" db="EMBL/GenBank/DDBJ databases">
        <title>Genomic-based taxomic classification of the family Erythrobacteraceae.</title>
        <authorList>
            <person name="Xu L."/>
        </authorList>
    </citation>
    <scope>NUCLEOTIDE SEQUENCE [LARGE SCALE GENOMIC DNA]</scope>
    <source>
        <strain evidence="3 4">LMG 29518</strain>
    </source>
</reference>
<feature type="domain" description="GST N-terminal" evidence="1">
    <location>
        <begin position="12"/>
        <end position="93"/>
    </location>
</feature>
<dbReference type="CDD" id="cd00570">
    <property type="entry name" value="GST_N_family"/>
    <property type="match status" value="1"/>
</dbReference>
<dbReference type="PROSITE" id="PS50405">
    <property type="entry name" value="GST_CTER"/>
    <property type="match status" value="1"/>
</dbReference>
<evidence type="ECO:0000259" key="2">
    <source>
        <dbReference type="PROSITE" id="PS50405"/>
    </source>
</evidence>
<organism evidence="3 4">
    <name type="scientific">Altericroceibacterium endophyticum</name>
    <dbReference type="NCBI Taxonomy" id="1808508"/>
    <lineage>
        <taxon>Bacteria</taxon>
        <taxon>Pseudomonadati</taxon>
        <taxon>Pseudomonadota</taxon>
        <taxon>Alphaproteobacteria</taxon>
        <taxon>Sphingomonadales</taxon>
        <taxon>Erythrobacteraceae</taxon>
        <taxon>Altericroceibacterium</taxon>
    </lineage>
</organism>
<accession>A0A6I4T2E9</accession>
<sequence length="268" mass="30349">MSGPASLGTLKMTITYYHAEPLANSLKSMIPLKEKGIAYTSTYVDLHKFEQHSDWFKAINPEGQVPVLDHAGTIITHTTVINEYLEDVFPDQQPESGPLRPTDPAGAARMRYWNKFVDEHVMNHVSMHGWHRLVGVIARNVENGEFEKLMEHVPLPDQRKKWMQARSGFSDADLALATEKIEYALNKVEAQLGETPYLAGTHFTLADINFYSHCGMMVERMFPDLEVAKHFPRMVKWRDIVTARPAVADALSSEDRTAPGLRTWSGDR</sequence>
<dbReference type="GO" id="GO:0016740">
    <property type="term" value="F:transferase activity"/>
    <property type="evidence" value="ECO:0007669"/>
    <property type="project" value="UniProtKB-KW"/>
</dbReference>
<dbReference type="SFLD" id="SFLDS00019">
    <property type="entry name" value="Glutathione_Transferase_(cytos"/>
    <property type="match status" value="1"/>
</dbReference>
<dbReference type="InterPro" id="IPR004045">
    <property type="entry name" value="Glutathione_S-Trfase_N"/>
</dbReference>
<dbReference type="SUPFAM" id="SSF47616">
    <property type="entry name" value="GST C-terminal domain-like"/>
    <property type="match status" value="1"/>
</dbReference>
<evidence type="ECO:0000259" key="1">
    <source>
        <dbReference type="PROSITE" id="PS50404"/>
    </source>
</evidence>
<dbReference type="SFLD" id="SFLDG00358">
    <property type="entry name" value="Main_(cytGST)"/>
    <property type="match status" value="1"/>
</dbReference>
<dbReference type="PANTHER" id="PTHR44051:SF8">
    <property type="entry name" value="GLUTATHIONE S-TRANSFERASE GSTA"/>
    <property type="match status" value="1"/>
</dbReference>
<dbReference type="Gene3D" id="3.40.30.10">
    <property type="entry name" value="Glutaredoxin"/>
    <property type="match status" value="1"/>
</dbReference>
<dbReference type="Gene3D" id="1.20.1050.10">
    <property type="match status" value="1"/>
</dbReference>
<dbReference type="InterPro" id="IPR040079">
    <property type="entry name" value="Glutathione_S-Trfase"/>
</dbReference>
<evidence type="ECO:0000313" key="3">
    <source>
        <dbReference type="EMBL" id="MXO65394.1"/>
    </source>
</evidence>
<dbReference type="AlphaFoldDB" id="A0A6I4T2E9"/>
<comment type="caution">
    <text evidence="3">The sequence shown here is derived from an EMBL/GenBank/DDBJ whole genome shotgun (WGS) entry which is preliminary data.</text>
</comment>